<evidence type="ECO:0000313" key="2">
    <source>
        <dbReference type="Proteomes" id="UP001652625"/>
    </source>
</evidence>
<dbReference type="RefSeq" id="XP_065656358.1">
    <property type="nucleotide sequence ID" value="XM_065800286.1"/>
</dbReference>
<accession>A0ABM4C468</accession>
<evidence type="ECO:0000313" key="3">
    <source>
        <dbReference type="RefSeq" id="XP_065656356.1"/>
    </source>
</evidence>
<evidence type="ECO:0000313" key="5">
    <source>
        <dbReference type="RefSeq" id="XP_065656358.1"/>
    </source>
</evidence>
<proteinExistence type="predicted"/>
<feature type="compositionally biased region" description="Polar residues" evidence="1">
    <location>
        <begin position="18"/>
        <end position="34"/>
    </location>
</feature>
<dbReference type="RefSeq" id="XP_065656356.1">
    <property type="nucleotide sequence ID" value="XM_065800284.1"/>
</dbReference>
<dbReference type="Proteomes" id="UP001652625">
    <property type="component" value="Chromosome 06"/>
</dbReference>
<reference evidence="3 4" key="1">
    <citation type="submission" date="2025-05" db="UniProtKB">
        <authorList>
            <consortium name="RefSeq"/>
        </authorList>
    </citation>
    <scope>IDENTIFICATION</scope>
</reference>
<organism evidence="2 5">
    <name type="scientific">Hydra vulgaris</name>
    <name type="common">Hydra</name>
    <name type="synonym">Hydra attenuata</name>
    <dbReference type="NCBI Taxonomy" id="6087"/>
    <lineage>
        <taxon>Eukaryota</taxon>
        <taxon>Metazoa</taxon>
        <taxon>Cnidaria</taxon>
        <taxon>Hydrozoa</taxon>
        <taxon>Hydroidolina</taxon>
        <taxon>Anthoathecata</taxon>
        <taxon>Aplanulata</taxon>
        <taxon>Hydridae</taxon>
        <taxon>Hydra</taxon>
    </lineage>
</organism>
<evidence type="ECO:0000313" key="4">
    <source>
        <dbReference type="RefSeq" id="XP_065656357.1"/>
    </source>
</evidence>
<feature type="region of interest" description="Disordered" evidence="1">
    <location>
        <begin position="233"/>
        <end position="259"/>
    </location>
</feature>
<keyword evidence="2" id="KW-1185">Reference proteome</keyword>
<evidence type="ECO:0000256" key="1">
    <source>
        <dbReference type="SAM" id="MobiDB-lite"/>
    </source>
</evidence>
<name>A0ABM4C468_HYDVU</name>
<feature type="region of interest" description="Disordered" evidence="1">
    <location>
        <begin position="538"/>
        <end position="567"/>
    </location>
</feature>
<dbReference type="RefSeq" id="XP_065656357.1">
    <property type="nucleotide sequence ID" value="XM_065800285.1"/>
</dbReference>
<feature type="compositionally biased region" description="Polar residues" evidence="1">
    <location>
        <begin position="196"/>
        <end position="211"/>
    </location>
</feature>
<dbReference type="GeneID" id="124814443"/>
<protein>
    <submittedName>
        <fullName evidence="3 4">Uncharacterized protein LOC124814443 isoform X2</fullName>
    </submittedName>
</protein>
<feature type="compositionally biased region" description="Basic and acidic residues" evidence="1">
    <location>
        <begin position="240"/>
        <end position="253"/>
    </location>
</feature>
<gene>
    <name evidence="3 4 5" type="primary">LOC124814443</name>
</gene>
<feature type="region of interest" description="Disordered" evidence="1">
    <location>
        <begin position="1"/>
        <end position="57"/>
    </location>
</feature>
<sequence length="567" mass="64224">MTIESGSTRDSTHDSTHDSNNFSKPSLLIASSQPVRKISRDSLSSENSNSSGCERKPASFTQIQDLYSALHDLVKSNVRSNVIDGSDNTSSIPIIVMETNVTSETSFQESLSKIEENNYVISLNPSLKDIKNQESLNIIYPENTNSQSKSLHKRGYSLGTLGDLNEKKLTKSQSKSPLLQRKLSHGILRREKPIFRTSSKSKQNKYTEVSSITECSKKESRRNWNFKWRFRSKSSLSDPDQDHCSHDLNRDQNENDQTFQPKDIRRFSDGSISDFLPDFKSEKMTSKKFRRKQSLDVCNLRSVELEKIDNLITSLSSTKEVEVNITDTPNFYKSPSEELNKLESWFEMAAAEALKHSDNDELNNFGLKRKISSHSSSSNQSLQFDTKNENLKVGSYLGIVRSTPNLSTGSKTTNVFTADSKSQDEENELFTNIKFSASNGNLVSSTPNNNFLTSTPQSSLIADTSNNNLLTNFPNSKIIAVTPRRKVIRSQITFEEESLHFPKSPLFYVPYENSKSVNHQKEYPKNNENNFQFSRITDSESDDNHFHKIQSNTNKDKLTNSSLDLNL</sequence>
<feature type="compositionally biased region" description="Low complexity" evidence="1">
    <location>
        <begin position="41"/>
        <end position="51"/>
    </location>
</feature>
<feature type="region of interest" description="Disordered" evidence="1">
    <location>
        <begin position="191"/>
        <end position="211"/>
    </location>
</feature>
<feature type="compositionally biased region" description="Polar residues" evidence="1">
    <location>
        <begin position="549"/>
        <end position="567"/>
    </location>
</feature>